<evidence type="ECO:0000256" key="1">
    <source>
        <dbReference type="SAM" id="Phobius"/>
    </source>
</evidence>
<keyword evidence="4" id="KW-1185">Reference proteome</keyword>
<feature type="transmembrane region" description="Helical" evidence="1">
    <location>
        <begin position="57"/>
        <end position="78"/>
    </location>
</feature>
<dbReference type="AlphaFoldDB" id="A0A1I2QCD1"/>
<feature type="transmembrane region" description="Helical" evidence="1">
    <location>
        <begin position="99"/>
        <end position="122"/>
    </location>
</feature>
<name>A0A1I2QCD1_9HYPH</name>
<evidence type="ECO:0000313" key="3">
    <source>
        <dbReference type="EMBL" id="SFG26155.1"/>
    </source>
</evidence>
<keyword evidence="1" id="KW-1133">Transmembrane helix</keyword>
<evidence type="ECO:0000259" key="2">
    <source>
        <dbReference type="Pfam" id="PF06724"/>
    </source>
</evidence>
<dbReference type="Pfam" id="PF06724">
    <property type="entry name" value="DUF1206"/>
    <property type="match status" value="3"/>
</dbReference>
<feature type="transmembrane region" description="Helical" evidence="1">
    <location>
        <begin position="233"/>
        <end position="254"/>
    </location>
</feature>
<feature type="domain" description="DUF1206" evidence="2">
    <location>
        <begin position="190"/>
        <end position="259"/>
    </location>
</feature>
<protein>
    <recommendedName>
        <fullName evidence="2">DUF1206 domain-containing protein</fullName>
    </recommendedName>
</protein>
<dbReference type="Proteomes" id="UP000199229">
    <property type="component" value="Unassembled WGS sequence"/>
</dbReference>
<dbReference type="InterPro" id="IPR009597">
    <property type="entry name" value="DUF1206"/>
</dbReference>
<proteinExistence type="predicted"/>
<reference evidence="4" key="1">
    <citation type="submission" date="2016-10" db="EMBL/GenBank/DDBJ databases">
        <authorList>
            <person name="Varghese N."/>
            <person name="Submissions S."/>
        </authorList>
    </citation>
    <scope>NUCLEOTIDE SEQUENCE [LARGE SCALE GENOMIC DNA]</scope>
    <source>
        <strain evidence="4">Gh-105</strain>
    </source>
</reference>
<feature type="transmembrane region" description="Helical" evidence="1">
    <location>
        <begin position="142"/>
        <end position="163"/>
    </location>
</feature>
<keyword evidence="1" id="KW-0472">Membrane</keyword>
<accession>A0A1I2QCD1</accession>
<sequence>MQYLGRNVIERLARFGYGARGIVYCIVGGLALLAALGRGGRADDSESAIRWVLAGPFGPVLVGLIAVGLFGFALWRFVEGLTDADRRGTSPKGLVVRAAHIGSAAIYTGLTVTAGGLALGLGQARSGDGMQDWTAWLLAKPFGLWLVALVGLGVMAGGVAFLVKAATGKVTDRLKLGPEQCRWAKPVGQFGYAARGIAFLIIGGFFLAAAWHQASSEVKGLAGAFAALRAQPYGWALLAVVAAGHFAFGAFGLIQARFRHIDAPDIDETDDAVLKALRPSP</sequence>
<feature type="domain" description="DUF1206" evidence="2">
    <location>
        <begin position="15"/>
        <end position="82"/>
    </location>
</feature>
<evidence type="ECO:0000313" key="4">
    <source>
        <dbReference type="Proteomes" id="UP000199229"/>
    </source>
</evidence>
<dbReference type="RefSeq" id="WP_091967608.1">
    <property type="nucleotide sequence ID" value="NZ_FOPM01000001.1"/>
</dbReference>
<organism evidence="3 4">
    <name type="scientific">Methylobacterium gossipiicola</name>
    <dbReference type="NCBI Taxonomy" id="582675"/>
    <lineage>
        <taxon>Bacteria</taxon>
        <taxon>Pseudomonadati</taxon>
        <taxon>Pseudomonadota</taxon>
        <taxon>Alphaproteobacteria</taxon>
        <taxon>Hyphomicrobiales</taxon>
        <taxon>Methylobacteriaceae</taxon>
        <taxon>Methylobacterium</taxon>
    </lineage>
</organism>
<feature type="transmembrane region" description="Helical" evidence="1">
    <location>
        <begin position="21"/>
        <end position="37"/>
    </location>
</feature>
<dbReference type="STRING" id="582675.SAMN05192565_10158"/>
<feature type="domain" description="DUF1206" evidence="2">
    <location>
        <begin position="100"/>
        <end position="167"/>
    </location>
</feature>
<dbReference type="OrthoDB" id="5702018at2"/>
<feature type="transmembrane region" description="Helical" evidence="1">
    <location>
        <begin position="192"/>
        <end position="213"/>
    </location>
</feature>
<gene>
    <name evidence="3" type="ORF">SAMN05192565_10158</name>
</gene>
<dbReference type="EMBL" id="FOPM01000001">
    <property type="protein sequence ID" value="SFG26155.1"/>
    <property type="molecule type" value="Genomic_DNA"/>
</dbReference>
<keyword evidence="1" id="KW-0812">Transmembrane</keyword>